<feature type="transmembrane region" description="Helical" evidence="8">
    <location>
        <begin position="73"/>
        <end position="93"/>
    </location>
</feature>
<evidence type="ECO:0000313" key="11">
    <source>
        <dbReference type="Proteomes" id="UP000622405"/>
    </source>
</evidence>
<feature type="domain" description="NADH:quinone oxidoreductase/Mrp antiporter transmembrane" evidence="9">
    <location>
        <begin position="120"/>
        <end position="392"/>
    </location>
</feature>
<evidence type="ECO:0000256" key="4">
    <source>
        <dbReference type="ARBA" id="ARBA00022692"/>
    </source>
</evidence>
<feature type="transmembrane region" description="Helical" evidence="8">
    <location>
        <begin position="155"/>
        <end position="175"/>
    </location>
</feature>
<keyword evidence="5 8" id="KW-1133">Transmembrane helix</keyword>
<comment type="similarity">
    <text evidence="2">Belongs to the CPA3 antiporters (TC 2.A.63) subunit D family.</text>
</comment>
<gene>
    <name evidence="10" type="ORF">GH811_14760</name>
</gene>
<organism evidence="10 11">
    <name type="scientific">Acetobacterium malicum</name>
    <dbReference type="NCBI Taxonomy" id="52692"/>
    <lineage>
        <taxon>Bacteria</taxon>
        <taxon>Bacillati</taxon>
        <taxon>Bacillota</taxon>
        <taxon>Clostridia</taxon>
        <taxon>Eubacteriales</taxon>
        <taxon>Eubacteriaceae</taxon>
        <taxon>Acetobacterium</taxon>
    </lineage>
</organism>
<name>A0ABR6Z0C2_9FIRM</name>
<dbReference type="PANTHER" id="PTHR42703">
    <property type="entry name" value="NADH DEHYDROGENASE"/>
    <property type="match status" value="1"/>
</dbReference>
<feature type="transmembrane region" description="Helical" evidence="8">
    <location>
        <begin position="235"/>
        <end position="253"/>
    </location>
</feature>
<keyword evidence="6 8" id="KW-0472">Membrane</keyword>
<dbReference type="InterPro" id="IPR001750">
    <property type="entry name" value="ND/Mrp_TM"/>
</dbReference>
<evidence type="ECO:0000259" key="9">
    <source>
        <dbReference type="Pfam" id="PF00361"/>
    </source>
</evidence>
<evidence type="ECO:0000256" key="8">
    <source>
        <dbReference type="SAM" id="Phobius"/>
    </source>
</evidence>
<protein>
    <submittedName>
        <fullName evidence="10">Proton-conducting membrane transporter</fullName>
    </submittedName>
</protein>
<comment type="caution">
    <text evidence="10">The sequence shown here is derived from an EMBL/GenBank/DDBJ whole genome shotgun (WGS) entry which is preliminary data.</text>
</comment>
<feature type="transmembrane region" description="Helical" evidence="8">
    <location>
        <begin position="200"/>
        <end position="223"/>
    </location>
</feature>
<feature type="transmembrane region" description="Helical" evidence="8">
    <location>
        <begin position="507"/>
        <end position="529"/>
    </location>
</feature>
<dbReference type="EMBL" id="WJBE01000017">
    <property type="protein sequence ID" value="MBC3900874.1"/>
    <property type="molecule type" value="Genomic_DNA"/>
</dbReference>
<feature type="transmembrane region" description="Helical" evidence="8">
    <location>
        <begin position="126"/>
        <end position="143"/>
    </location>
</feature>
<feature type="transmembrane region" description="Helical" evidence="8">
    <location>
        <begin position="400"/>
        <end position="417"/>
    </location>
</feature>
<feature type="transmembrane region" description="Helical" evidence="8">
    <location>
        <begin position="6"/>
        <end position="22"/>
    </location>
</feature>
<feature type="transmembrane region" description="Helical" evidence="8">
    <location>
        <begin position="323"/>
        <end position="342"/>
    </location>
</feature>
<accession>A0ABR6Z0C2</accession>
<reference evidence="10 11" key="1">
    <citation type="journal article" date="2020" name="mSystems">
        <title>Defining Genomic and Predicted Metabolic Features of the Acetobacterium Genus.</title>
        <authorList>
            <person name="Ross D.E."/>
            <person name="Marshall C.W."/>
            <person name="Gulliver D."/>
            <person name="May H.D."/>
            <person name="Norman R.S."/>
        </authorList>
    </citation>
    <scope>NUCLEOTIDE SEQUENCE [LARGE SCALE GENOMIC DNA]</scope>
    <source>
        <strain evidence="10 11">DSM 4132</strain>
    </source>
</reference>
<dbReference type="InterPro" id="IPR003918">
    <property type="entry name" value="NADH_UbQ_OxRdtase"/>
</dbReference>
<dbReference type="PANTHER" id="PTHR42703:SF1">
    <property type="entry name" value="NA(+)_H(+) ANTIPORTER SUBUNIT D1"/>
    <property type="match status" value="1"/>
</dbReference>
<evidence type="ECO:0000256" key="7">
    <source>
        <dbReference type="RuleBase" id="RU000320"/>
    </source>
</evidence>
<keyword evidence="4 7" id="KW-0812">Transmembrane</keyword>
<dbReference type="RefSeq" id="WP_186895006.1">
    <property type="nucleotide sequence ID" value="NZ_WJBE01000017.1"/>
</dbReference>
<comment type="subcellular location">
    <subcellularLocation>
        <location evidence="1">Cell membrane</location>
        <topology evidence="1">Multi-pass membrane protein</topology>
    </subcellularLocation>
    <subcellularLocation>
        <location evidence="7">Membrane</location>
        <topology evidence="7">Multi-pass membrane protein</topology>
    </subcellularLocation>
</comment>
<feature type="transmembrane region" description="Helical" evidence="8">
    <location>
        <begin position="29"/>
        <end position="46"/>
    </location>
</feature>
<evidence type="ECO:0000256" key="1">
    <source>
        <dbReference type="ARBA" id="ARBA00004651"/>
    </source>
</evidence>
<evidence type="ECO:0000256" key="3">
    <source>
        <dbReference type="ARBA" id="ARBA00022475"/>
    </source>
</evidence>
<keyword evidence="11" id="KW-1185">Reference proteome</keyword>
<dbReference type="PRINTS" id="PR01437">
    <property type="entry name" value="NUOXDRDTASE4"/>
</dbReference>
<evidence type="ECO:0000256" key="2">
    <source>
        <dbReference type="ARBA" id="ARBA00005346"/>
    </source>
</evidence>
<evidence type="ECO:0000313" key="10">
    <source>
        <dbReference type="EMBL" id="MBC3900874.1"/>
    </source>
</evidence>
<feature type="transmembrane region" description="Helical" evidence="8">
    <location>
        <begin position="293"/>
        <end position="311"/>
    </location>
</feature>
<feature type="transmembrane region" description="Helical" evidence="8">
    <location>
        <begin position="473"/>
        <end position="495"/>
    </location>
</feature>
<feature type="transmembrane region" description="Helical" evidence="8">
    <location>
        <begin position="268"/>
        <end position="286"/>
    </location>
</feature>
<dbReference type="Proteomes" id="UP000622405">
    <property type="component" value="Unassembled WGS sequence"/>
</dbReference>
<keyword evidence="3" id="KW-1003">Cell membrane</keyword>
<dbReference type="InterPro" id="IPR050586">
    <property type="entry name" value="CPA3_Na-H_Antiporter_D"/>
</dbReference>
<sequence>MINLHWVILLPIILGTIVKLISIKTAKKIMVLFQSALLISATMIFIEVRKNGTVLENIGGWPDTIGITLRADLLASVMVLLTCFLFLAMIIFVHNKNYADHLFFFLFLSLESLIIGIFLSNDLFNIFVLIEAATLIITVLIMYKKANVAIYDGMMYLLINVVAMSFFLMGLGMLYKKIGVLDFYALETALSQVKDPQSLILPYAFMITAVSLKAALMPLFSWLPKAHGTPSAPSVVSAILSGLYVKTGIYVFLRLQIAFSPLIDTSELFVILGLITAIVGFILALAQKDIKLLLAYSTVSQIGVIMIGINLDNPMAYWGGLYHLMNHAIFKSTLFLTAGMIISEYQTRNLAEINGVFKHMPAVGVATILSILGIIGAPLFNGSISKYLIASGSSGTWIESGLILVNLGTIIVFIKYGQLLFGSSGKKETADSDILEKAVVLTLSMLCFLGGIFGSELIAILFNVKLTVDRLSYSIKILLFIGSIFLGILIYRGLFKKTNRLAFITSFELGFNEICLSITLFFAFMVAYLKLTL</sequence>
<feature type="transmembrane region" description="Helical" evidence="8">
    <location>
        <begin position="362"/>
        <end position="380"/>
    </location>
</feature>
<feature type="transmembrane region" description="Helical" evidence="8">
    <location>
        <begin position="102"/>
        <end position="120"/>
    </location>
</feature>
<evidence type="ECO:0000256" key="6">
    <source>
        <dbReference type="ARBA" id="ARBA00023136"/>
    </source>
</evidence>
<evidence type="ECO:0000256" key="5">
    <source>
        <dbReference type="ARBA" id="ARBA00022989"/>
    </source>
</evidence>
<dbReference type="Pfam" id="PF00361">
    <property type="entry name" value="Proton_antipo_M"/>
    <property type="match status" value="1"/>
</dbReference>
<feature type="transmembrane region" description="Helical" evidence="8">
    <location>
        <begin position="438"/>
        <end position="461"/>
    </location>
</feature>
<proteinExistence type="inferred from homology"/>